<name>A0A010ST50_PSEFL</name>
<comment type="caution">
    <text evidence="1">The sequence shown here is derived from an EMBL/GenBank/DDBJ whole genome shotgun (WGS) entry which is preliminary data.</text>
</comment>
<proteinExistence type="predicted"/>
<evidence type="ECO:0000313" key="2">
    <source>
        <dbReference type="Proteomes" id="UP000022611"/>
    </source>
</evidence>
<reference evidence="1 2" key="1">
    <citation type="journal article" date="2011" name="J. Bacteriol.">
        <title>Draft genome sequence of the polycyclic aromatic hydrocarbon-degrading, genetically engineered bioluminescent bioreporter Pseudomonas fluorescens HK44.</title>
        <authorList>
            <person name="Chauhan A."/>
            <person name="Layton A.C."/>
            <person name="Williams D.E."/>
            <person name="Smartt A.E."/>
            <person name="Ripp S."/>
            <person name="Karpinets T.V."/>
            <person name="Brown S.D."/>
            <person name="Sayler G.S."/>
        </authorList>
    </citation>
    <scope>NUCLEOTIDE SEQUENCE [LARGE SCALE GENOMIC DNA]</scope>
    <source>
        <strain evidence="1 2">HK44</strain>
    </source>
</reference>
<organism evidence="1 2">
    <name type="scientific">Pseudomonas fluorescens HK44</name>
    <dbReference type="NCBI Taxonomy" id="1042209"/>
    <lineage>
        <taxon>Bacteria</taxon>
        <taxon>Pseudomonadati</taxon>
        <taxon>Pseudomonadota</taxon>
        <taxon>Gammaproteobacteria</taxon>
        <taxon>Pseudomonadales</taxon>
        <taxon>Pseudomonadaceae</taxon>
        <taxon>Pseudomonas</taxon>
    </lineage>
</organism>
<dbReference type="Proteomes" id="UP000022611">
    <property type="component" value="Unassembled WGS sequence"/>
</dbReference>
<dbReference type="AlphaFoldDB" id="A0A010ST50"/>
<protein>
    <submittedName>
        <fullName evidence="1">Uncharacterized protein</fullName>
    </submittedName>
</protein>
<dbReference type="HOGENOM" id="CLU_2919243_0_0_6"/>
<dbReference type="PATRIC" id="fig|1042209.11.peg.4104"/>
<evidence type="ECO:0000313" key="1">
    <source>
        <dbReference type="EMBL" id="EXF94143.1"/>
    </source>
</evidence>
<accession>A0A010ST50</accession>
<sequence>MDELALFKGHRYASVELDADTRGGVVIGEGRSAARKCFHTFKPSRPNVHRMVKYLSGTATL</sequence>
<dbReference type="EMBL" id="AFOY02000015">
    <property type="protein sequence ID" value="EXF94143.1"/>
    <property type="molecule type" value="Genomic_DNA"/>
</dbReference>
<gene>
    <name evidence="1" type="ORF">HK44_008585</name>
</gene>